<dbReference type="Proteomes" id="UP000663929">
    <property type="component" value="Chromosome"/>
</dbReference>
<dbReference type="Pfam" id="PF13469">
    <property type="entry name" value="Sulfotransfer_3"/>
    <property type="match status" value="1"/>
</dbReference>
<dbReference type="KEGG" id="scor:J3U87_31310"/>
<keyword evidence="1" id="KW-0808">Transferase</keyword>
<dbReference type="PANTHER" id="PTHR12788">
    <property type="entry name" value="PROTEIN-TYROSINE SULFOTRANSFERASE 2"/>
    <property type="match status" value="1"/>
</dbReference>
<dbReference type="GO" id="GO:0008476">
    <property type="term" value="F:protein-tyrosine sulfotransferase activity"/>
    <property type="evidence" value="ECO:0007669"/>
    <property type="project" value="InterPro"/>
</dbReference>
<dbReference type="AlphaFoldDB" id="A0A8A4TU88"/>
<evidence type="ECO:0000256" key="1">
    <source>
        <dbReference type="ARBA" id="ARBA00022679"/>
    </source>
</evidence>
<dbReference type="InterPro" id="IPR027417">
    <property type="entry name" value="P-loop_NTPase"/>
</dbReference>
<dbReference type="Gene3D" id="3.40.50.300">
    <property type="entry name" value="P-loop containing nucleotide triphosphate hydrolases"/>
    <property type="match status" value="1"/>
</dbReference>
<keyword evidence="3" id="KW-1185">Reference proteome</keyword>
<evidence type="ECO:0000313" key="2">
    <source>
        <dbReference type="EMBL" id="QTD50095.1"/>
    </source>
</evidence>
<proteinExistence type="predicted"/>
<gene>
    <name evidence="2" type="ORF">J3U87_31310</name>
</gene>
<dbReference type="InterPro" id="IPR026634">
    <property type="entry name" value="TPST-like"/>
</dbReference>
<dbReference type="RefSeq" id="WP_237379726.1">
    <property type="nucleotide sequence ID" value="NZ_CP071793.1"/>
</dbReference>
<dbReference type="EMBL" id="CP071793">
    <property type="protein sequence ID" value="QTD50095.1"/>
    <property type="molecule type" value="Genomic_DNA"/>
</dbReference>
<name>A0A8A4TU88_SULCO</name>
<protein>
    <submittedName>
        <fullName evidence="2">Sulfotransferase</fullName>
    </submittedName>
</protein>
<evidence type="ECO:0000313" key="3">
    <source>
        <dbReference type="Proteomes" id="UP000663929"/>
    </source>
</evidence>
<accession>A0A8A4TU88</accession>
<organism evidence="2 3">
    <name type="scientific">Sulfidibacter corallicola</name>
    <dbReference type="NCBI Taxonomy" id="2818388"/>
    <lineage>
        <taxon>Bacteria</taxon>
        <taxon>Pseudomonadati</taxon>
        <taxon>Acidobacteriota</taxon>
        <taxon>Holophagae</taxon>
        <taxon>Acanthopleuribacterales</taxon>
        <taxon>Acanthopleuribacteraceae</taxon>
        <taxon>Sulfidibacter</taxon>
    </lineage>
</organism>
<dbReference type="PANTHER" id="PTHR12788:SF10">
    <property type="entry name" value="PROTEIN-TYROSINE SULFOTRANSFERASE"/>
    <property type="match status" value="1"/>
</dbReference>
<reference evidence="2" key="1">
    <citation type="submission" date="2021-03" db="EMBL/GenBank/DDBJ databases">
        <title>Acanthopleuribacteraceae sp. M133.</title>
        <authorList>
            <person name="Wang G."/>
        </authorList>
    </citation>
    <scope>NUCLEOTIDE SEQUENCE</scope>
    <source>
        <strain evidence="2">M133</strain>
    </source>
</reference>
<dbReference type="SUPFAM" id="SSF52540">
    <property type="entry name" value="P-loop containing nucleoside triphosphate hydrolases"/>
    <property type="match status" value="1"/>
</dbReference>
<sequence length="292" mass="32926">MNEATCDLHPVFVLCSPRCGSTLLRVMLAGHPGLFAPPELHLLPYRTMAERANTPGMSEFMGLGLVKALTVLSDTSMKTAQKELRAWERDDRSIPDVYHALTTAAAPRMLVDKTPTYAEHLEHLERAGAWFPKARFIHLIRHPLAVMDSIMRLNRKPMVRDFVFRGEVDSWRAAETIWVRHNRNSARFLATVAPDRQTTIRYEDLVTRPEAMMRAVCEMLGLTFDRGMLDPYQPGRMTEGIAIGDVNFRNHKGVDPALAEAWRDVRLPHPLSDEAQALAAAYDYPVPVATAQ</sequence>